<dbReference type="STRING" id="479433.Caci_3342"/>
<dbReference type="Gene3D" id="3.40.50.360">
    <property type="match status" value="1"/>
</dbReference>
<evidence type="ECO:0000259" key="4">
    <source>
        <dbReference type="Pfam" id="PF02525"/>
    </source>
</evidence>
<dbReference type="OrthoDB" id="9798454at2"/>
<evidence type="ECO:0000256" key="3">
    <source>
        <dbReference type="SAM" id="MobiDB-lite"/>
    </source>
</evidence>
<gene>
    <name evidence="5" type="ordered locus">Caci_3342</name>
</gene>
<dbReference type="HOGENOM" id="CLU_058643_1_0_11"/>
<dbReference type="InterPro" id="IPR051545">
    <property type="entry name" value="NAD(P)H_dehydrogenase_qn"/>
</dbReference>
<dbReference type="RefSeq" id="WP_012787542.1">
    <property type="nucleotide sequence ID" value="NC_013131.1"/>
</dbReference>
<feature type="region of interest" description="Disordered" evidence="3">
    <location>
        <begin position="201"/>
        <end position="230"/>
    </location>
</feature>
<dbReference type="SUPFAM" id="SSF52218">
    <property type="entry name" value="Flavoproteins"/>
    <property type="match status" value="1"/>
</dbReference>
<feature type="compositionally biased region" description="Pro residues" evidence="3">
    <location>
        <begin position="210"/>
        <end position="230"/>
    </location>
</feature>
<dbReference type="KEGG" id="cai:Caci_3342"/>
<dbReference type="PANTHER" id="PTHR10204:SF34">
    <property type="entry name" value="NAD(P)H DEHYDROGENASE [QUINONE] 1 ISOFORM 1"/>
    <property type="match status" value="1"/>
</dbReference>
<dbReference type="GO" id="GO:0005829">
    <property type="term" value="C:cytosol"/>
    <property type="evidence" value="ECO:0007669"/>
    <property type="project" value="TreeGrafter"/>
</dbReference>
<keyword evidence="2" id="KW-0560">Oxidoreductase</keyword>
<dbReference type="PANTHER" id="PTHR10204">
    <property type="entry name" value="NAD P H OXIDOREDUCTASE-RELATED"/>
    <property type="match status" value="1"/>
</dbReference>
<organism evidence="5 6">
    <name type="scientific">Catenulispora acidiphila (strain DSM 44928 / JCM 14897 / NBRC 102108 / NRRL B-24433 / ID139908)</name>
    <dbReference type="NCBI Taxonomy" id="479433"/>
    <lineage>
        <taxon>Bacteria</taxon>
        <taxon>Bacillati</taxon>
        <taxon>Actinomycetota</taxon>
        <taxon>Actinomycetes</taxon>
        <taxon>Catenulisporales</taxon>
        <taxon>Catenulisporaceae</taxon>
        <taxon>Catenulispora</taxon>
    </lineage>
</organism>
<dbReference type="AlphaFoldDB" id="C7Q7Q6"/>
<accession>C7Q7Q6</accession>
<comment type="similarity">
    <text evidence="1">Belongs to the NAD(P)H dehydrogenase (quinone) family.</text>
</comment>
<feature type="domain" description="Flavodoxin-like fold" evidence="4">
    <location>
        <begin position="1"/>
        <end position="198"/>
    </location>
</feature>
<protein>
    <submittedName>
        <fullName evidence="5">NAD(P)H dehydrogenase (Quinone)</fullName>
    </submittedName>
</protein>
<dbReference type="Pfam" id="PF02525">
    <property type="entry name" value="Flavodoxin_2"/>
    <property type="match status" value="1"/>
</dbReference>
<proteinExistence type="inferred from homology"/>
<evidence type="ECO:0000313" key="6">
    <source>
        <dbReference type="Proteomes" id="UP000000851"/>
    </source>
</evidence>
<evidence type="ECO:0000313" key="5">
    <source>
        <dbReference type="EMBL" id="ACU72249.1"/>
    </source>
</evidence>
<dbReference type="EMBL" id="CP001700">
    <property type="protein sequence ID" value="ACU72249.1"/>
    <property type="molecule type" value="Genomic_DNA"/>
</dbReference>
<name>C7Q7Q6_CATAD</name>
<evidence type="ECO:0000256" key="1">
    <source>
        <dbReference type="ARBA" id="ARBA00006252"/>
    </source>
</evidence>
<dbReference type="InParanoid" id="C7Q7Q6"/>
<keyword evidence="6" id="KW-1185">Reference proteome</keyword>
<dbReference type="GO" id="GO:0003955">
    <property type="term" value="F:NAD(P)H dehydrogenase (quinone) activity"/>
    <property type="evidence" value="ECO:0007669"/>
    <property type="project" value="TreeGrafter"/>
</dbReference>
<dbReference type="eggNOG" id="COG2249">
    <property type="taxonomic scope" value="Bacteria"/>
</dbReference>
<dbReference type="Proteomes" id="UP000000851">
    <property type="component" value="Chromosome"/>
</dbReference>
<evidence type="ECO:0000256" key="2">
    <source>
        <dbReference type="ARBA" id="ARBA00023002"/>
    </source>
</evidence>
<reference evidence="5 6" key="1">
    <citation type="journal article" date="2009" name="Stand. Genomic Sci.">
        <title>Complete genome sequence of Catenulispora acidiphila type strain (ID 139908).</title>
        <authorList>
            <person name="Copeland A."/>
            <person name="Lapidus A."/>
            <person name="Glavina Del Rio T."/>
            <person name="Nolan M."/>
            <person name="Lucas S."/>
            <person name="Chen F."/>
            <person name="Tice H."/>
            <person name="Cheng J.F."/>
            <person name="Bruce D."/>
            <person name="Goodwin L."/>
            <person name="Pitluck S."/>
            <person name="Mikhailova N."/>
            <person name="Pati A."/>
            <person name="Ivanova N."/>
            <person name="Mavromatis K."/>
            <person name="Chen A."/>
            <person name="Palaniappan K."/>
            <person name="Chain P."/>
            <person name="Land M."/>
            <person name="Hauser L."/>
            <person name="Chang Y.J."/>
            <person name="Jeffries C.D."/>
            <person name="Chertkov O."/>
            <person name="Brettin T."/>
            <person name="Detter J.C."/>
            <person name="Han C."/>
            <person name="Ali Z."/>
            <person name="Tindall B.J."/>
            <person name="Goker M."/>
            <person name="Bristow J."/>
            <person name="Eisen J.A."/>
            <person name="Markowitz V."/>
            <person name="Hugenholtz P."/>
            <person name="Kyrpides N.C."/>
            <person name="Klenk H.P."/>
        </authorList>
    </citation>
    <scope>NUCLEOTIDE SEQUENCE [LARGE SCALE GENOMIC DNA]</scope>
    <source>
        <strain evidence="6">DSM 44928 / JCM 14897 / NBRC 102108 / NRRL B-24433 / ID139908</strain>
    </source>
</reference>
<dbReference type="InterPro" id="IPR003680">
    <property type="entry name" value="Flavodoxin_fold"/>
</dbReference>
<sequence>MRVLIVLDHPYTLASSENVPHRRSFTAAVAAAAIRGAEAAGHDVDLIDLAADGFSPVMSAADLVAWRQAGVVDPQVADYQRRLMAADHLVFAFPVWWEAMPAATKGFLDRVLTKGVVFEEMAGARGNPFSNLMPRLGGVTVLSIMTTPDKAYRWWFRDPLTKILFKGTFGKIGVKNLTWVNYDKVADRTPERRRQMLTDTEARFAAMPATAPPPAAAPSPSPAPAAPRSR</sequence>
<dbReference type="InterPro" id="IPR029039">
    <property type="entry name" value="Flavoprotein-like_sf"/>
</dbReference>